<accession>Q9LJP9</accession>
<name>Q9LJP9_ARATH</name>
<dbReference type="EMBL" id="AP000415">
    <property type="protein sequence ID" value="BAB01428.1"/>
    <property type="molecule type" value="Genomic_DNA"/>
</dbReference>
<reference key="2">
    <citation type="journal article" date="2000" name="Nature">
        <title>Sequence and analysis of chromosome 3 of the plant Arabidopsis thaliana.</title>
        <authorList>
            <consortium name="European Union Chromosome 3 Arabidopsis Sequencing Consortium"/>
            <consortium name="Institute for Genomic Research"/>
            <consortium name="Kazusa DNA Research Institute"/>
            <person name="Salanoubat M."/>
            <person name="Lemcke K."/>
            <person name="Rieger M."/>
            <person name="Ansorge W."/>
            <person name="Unseld M."/>
            <person name="Fartmann B."/>
            <person name="Valle G."/>
            <person name="Blocker H."/>
            <person name="Perez-Alonso M."/>
            <person name="Obermaier B."/>
            <person name="Delseny M."/>
            <person name="Boutry M."/>
            <person name="Grivell L.A."/>
            <person name="Mache R."/>
            <person name="Puigdomenech P."/>
            <person name="De Simone V."/>
            <person name="Choisne N."/>
            <person name="Artiguenave F."/>
            <person name="Robert C."/>
            <person name="Brottier P."/>
            <person name="Wincker P."/>
            <person name="Cattolico L."/>
            <person name="Weissenbach J."/>
            <person name="Saurin W."/>
            <person name="Quetier F."/>
            <person name="Schafer M."/>
            <person name="Muller-Auer S."/>
            <person name="Gabel C."/>
            <person name="Fuchs M."/>
            <person name="Benes V."/>
            <person name="Wurmbach E."/>
            <person name="Drzonek H."/>
            <person name="Erfle H."/>
            <person name="Jordan N."/>
            <person name="Bangert S."/>
            <person name="Wiedelmann R."/>
            <person name="Kranz H."/>
            <person name="Voss H."/>
            <person name="Holland R."/>
            <person name="Brandt P."/>
            <person name="Nyakatura G."/>
            <person name="Vezzi A."/>
            <person name="D'Angelo M."/>
            <person name="Pallavicini A."/>
            <person name="Toppo S."/>
            <person name="Simionati B."/>
            <person name="Conrad A."/>
            <person name="Hornischer K."/>
            <person name="Kauer G."/>
            <person name="Lohnert T.H."/>
            <person name="Nordsiek G."/>
            <person name="Reichelt J."/>
            <person name="Scharfe M."/>
            <person name="Schon O."/>
            <person name="Bargues M."/>
            <person name="Terol J."/>
            <person name="Climent J."/>
            <person name="Navarro P."/>
            <person name="Collado C."/>
            <person name="Perez-Perez A."/>
            <person name="Ottenwalder B."/>
            <person name="Duchemin D."/>
            <person name="Cooke R."/>
            <person name="Laudie M."/>
            <person name="Berger-Llauro C."/>
            <person name="Purnelle B."/>
            <person name="Masuy D."/>
            <person name="de Haan M."/>
            <person name="Maarse A.C."/>
            <person name="Alcaraz J.P."/>
            <person name="Cottet A."/>
            <person name="Casacuberta E."/>
            <person name="Monfort A."/>
            <person name="Argiriou A."/>
            <person name="flores M."/>
            <person name="Liguori R."/>
            <person name="Vitale D."/>
            <person name="Mannhaupt G."/>
            <person name="Haase D."/>
            <person name="Schoof H."/>
            <person name="Rudd S."/>
            <person name="Zaccaria P."/>
            <person name="Mewes H.W."/>
            <person name="Mayer K.F."/>
            <person name="Kaul S."/>
            <person name="Town C.D."/>
            <person name="Koo H.L."/>
            <person name="Tallon L.J."/>
            <person name="Jenkins J."/>
            <person name="Rooney T."/>
            <person name="Rizzo M."/>
            <person name="Walts A."/>
            <person name="Utterback T."/>
            <person name="Fujii C.Y."/>
            <person name="Shea T.P."/>
            <person name="Creasy T.H."/>
            <person name="Haas B."/>
            <person name="Maiti R."/>
            <person name="Wu D."/>
            <person name="Peterson J."/>
            <person name="Van Aken S."/>
            <person name="Pai G."/>
            <person name="Militscher J."/>
            <person name="Sellers P."/>
            <person name="Gill J.E."/>
            <person name="Feldblyum T.V."/>
            <person name="Preuss D."/>
            <person name="Lin X."/>
            <person name="Nierman W.C."/>
            <person name="Salzberg S.L."/>
            <person name="White O."/>
            <person name="Venter J.C."/>
            <person name="Fraser C.M."/>
            <person name="Kaneko T."/>
            <person name="Nakamura Y."/>
            <person name="Sato S."/>
            <person name="Kato T."/>
            <person name="Asamizu E."/>
            <person name="Sasamoto S."/>
            <person name="Kimura T."/>
            <person name="Idesawa K."/>
            <person name="Kawashima K."/>
            <person name="Kishida Y."/>
            <person name="Kiyokawa C."/>
            <person name="Kohara M."/>
            <person name="Matsumoto M."/>
            <person name="Matsuno A."/>
            <person name="Muraki A."/>
            <person name="Nakayama S."/>
            <person name="Nakazaki N."/>
            <person name="Shinpo S."/>
            <person name="Takeuchi C."/>
            <person name="Wada T."/>
            <person name="Watanabe A."/>
            <person name="Yamada M."/>
            <person name="Yasuda M."/>
            <person name="Tabata S."/>
        </authorList>
    </citation>
    <scope>NUCLEOTIDE SEQUENCE [LARGE SCALE GENOMIC DNA]</scope>
    <source>
        <strain>cv. Columbia</strain>
    </source>
</reference>
<reference evidence="1" key="1">
    <citation type="journal article" date="2000" name="DNA Res.">
        <title>Structural analysis of Arabidopsis thaliana chromosome 3. II. Sequence features of the 4,251,695 bp regions covered by 90 P1, TAC and BAC clones.</title>
        <authorList>
            <person name="Nakamura Y."/>
        </authorList>
    </citation>
    <scope>NUCLEOTIDE SEQUENCE [LARGE SCALE GENOMIC DNA]</scope>
</reference>
<protein>
    <submittedName>
        <fullName evidence="1">Uncharacterized protein</fullName>
    </submittedName>
</protein>
<dbReference type="AlphaFoldDB" id="Q9LJP9"/>
<proteinExistence type="predicted"/>
<evidence type="ECO:0000313" key="1">
    <source>
        <dbReference type="EMBL" id="BAB01428.1"/>
    </source>
</evidence>
<sequence length="97" mass="10879">MGPAVEEASKEILSDVLKCLTNNMKHMGECTLAAALYKMILILLTVVCKDLFDWLTKPACNRSDEDVRKTAEGCLFEILRMEKNIKDIQRPITSSCA</sequence>
<organism evidence="1">
    <name type="scientific">Arabidopsis thaliana</name>
    <name type="common">Mouse-ear cress</name>
    <dbReference type="NCBI Taxonomy" id="3702"/>
    <lineage>
        <taxon>Eukaryota</taxon>
        <taxon>Viridiplantae</taxon>
        <taxon>Streptophyta</taxon>
        <taxon>Embryophyta</taxon>
        <taxon>Tracheophyta</taxon>
        <taxon>Spermatophyta</taxon>
        <taxon>Magnoliopsida</taxon>
        <taxon>eudicotyledons</taxon>
        <taxon>Gunneridae</taxon>
        <taxon>Pentapetalae</taxon>
        <taxon>rosids</taxon>
        <taxon>malvids</taxon>
        <taxon>Brassicales</taxon>
        <taxon>Brassicaceae</taxon>
        <taxon>Camelineae</taxon>
        <taxon>Arabidopsis</taxon>
    </lineage>
</organism>
<dbReference type="ExpressionAtlas" id="Q9LJP9">
    <property type="expression patterns" value="baseline and differential"/>
</dbReference>